<dbReference type="KEGG" id="umr:121104567"/>
<reference evidence="3" key="1">
    <citation type="submission" date="2025-08" db="UniProtKB">
        <authorList>
            <consortium name="RefSeq"/>
        </authorList>
    </citation>
    <scope>IDENTIFICATION</scope>
    <source>
        <tissue evidence="3">Whole blood</tissue>
    </source>
</reference>
<accession>A0A8M1GGE6</accession>
<protein>
    <submittedName>
        <fullName evidence="3">Uncharacterized protein LOC121104567</fullName>
    </submittedName>
</protein>
<gene>
    <name evidence="3" type="primary">LOC121104567</name>
</gene>
<feature type="compositionally biased region" description="Low complexity" evidence="1">
    <location>
        <begin position="36"/>
        <end position="54"/>
    </location>
</feature>
<organism evidence="2 3">
    <name type="scientific">Ursus maritimus</name>
    <name type="common">Polar bear</name>
    <name type="synonym">Thalarctos maritimus</name>
    <dbReference type="NCBI Taxonomy" id="29073"/>
    <lineage>
        <taxon>Eukaryota</taxon>
        <taxon>Metazoa</taxon>
        <taxon>Chordata</taxon>
        <taxon>Craniata</taxon>
        <taxon>Vertebrata</taxon>
        <taxon>Euteleostomi</taxon>
        <taxon>Mammalia</taxon>
        <taxon>Eutheria</taxon>
        <taxon>Laurasiatheria</taxon>
        <taxon>Carnivora</taxon>
        <taxon>Caniformia</taxon>
        <taxon>Ursidae</taxon>
        <taxon>Ursus</taxon>
    </lineage>
</organism>
<dbReference type="RefSeq" id="XP_040493802.1">
    <property type="nucleotide sequence ID" value="XM_040637868.1"/>
</dbReference>
<keyword evidence="2" id="KW-1185">Reference proteome</keyword>
<feature type="region of interest" description="Disordered" evidence="1">
    <location>
        <begin position="1"/>
        <end position="89"/>
    </location>
</feature>
<evidence type="ECO:0000313" key="2">
    <source>
        <dbReference type="Proteomes" id="UP000261680"/>
    </source>
</evidence>
<evidence type="ECO:0000256" key="1">
    <source>
        <dbReference type="SAM" id="MobiDB-lite"/>
    </source>
</evidence>
<evidence type="ECO:0000313" key="3">
    <source>
        <dbReference type="RefSeq" id="XP_040493802.1"/>
    </source>
</evidence>
<feature type="compositionally biased region" description="Basic residues" evidence="1">
    <location>
        <begin position="1"/>
        <end position="19"/>
    </location>
</feature>
<dbReference type="Proteomes" id="UP000261680">
    <property type="component" value="Unplaced"/>
</dbReference>
<sequence>MTAQRRARRRRRRGPRPAARHSQSGTAPGPRWPISGRRAAANRGARGAGAQLGAAGHGSVGRRRVPPGSSPPPARASSRRHGRSGRGTAHLALGLPAGAMGIGRVPPDPETGVSLARTVKRPLCGRSASEGRRAGVREPALGGHFEQCSLAGAHSAWASFSSLTACRGYEDRAYTYCVPAGVERPGRRSLSPRTSCSPEEEDTKLMRMTLSVTVRFGSLWLPARNGLRDRAEAGHQKEVTVMAQDVTPPGFCSDLLRHAL</sequence>
<proteinExistence type="predicted"/>
<name>A0A8M1GGE6_URSMA</name>
<dbReference type="AlphaFoldDB" id="A0A8M1GGE6"/>
<dbReference type="GeneID" id="121104567"/>